<dbReference type="AlphaFoldDB" id="A0A7W4YVJ3"/>
<dbReference type="Proteomes" id="UP000532010">
    <property type="component" value="Unassembled WGS sequence"/>
</dbReference>
<dbReference type="RefSeq" id="WP_183448697.1">
    <property type="nucleotide sequence ID" value="NZ_JACHWB010000002.1"/>
</dbReference>
<reference evidence="1 2" key="1">
    <citation type="submission" date="2020-08" db="EMBL/GenBank/DDBJ databases">
        <title>The Agave Microbiome: Exploring the role of microbial communities in plant adaptations to desert environments.</title>
        <authorList>
            <person name="Partida-Martinez L.P."/>
        </authorList>
    </citation>
    <scope>NUCLEOTIDE SEQUENCE [LARGE SCALE GENOMIC DNA]</scope>
    <source>
        <strain evidence="1 2">AT3.9</strain>
    </source>
</reference>
<accession>A0A7W4YVJ3</accession>
<gene>
    <name evidence="1" type="ORF">FHR70_001494</name>
</gene>
<comment type="caution">
    <text evidence="1">The sequence shown here is derived from an EMBL/GenBank/DDBJ whole genome shotgun (WGS) entry which is preliminary data.</text>
</comment>
<evidence type="ECO:0000313" key="1">
    <source>
        <dbReference type="EMBL" id="MBB3018440.1"/>
    </source>
</evidence>
<dbReference type="EMBL" id="JACHWB010000002">
    <property type="protein sequence ID" value="MBB3018440.1"/>
    <property type="molecule type" value="Genomic_DNA"/>
</dbReference>
<protein>
    <submittedName>
        <fullName evidence="1">Uncharacterized protein</fullName>
    </submittedName>
</protein>
<keyword evidence="2" id="KW-1185">Reference proteome</keyword>
<organism evidence="1 2">
    <name type="scientific">Microvirga lupini</name>
    <dbReference type="NCBI Taxonomy" id="420324"/>
    <lineage>
        <taxon>Bacteria</taxon>
        <taxon>Pseudomonadati</taxon>
        <taxon>Pseudomonadota</taxon>
        <taxon>Alphaproteobacteria</taxon>
        <taxon>Hyphomicrobiales</taxon>
        <taxon>Methylobacteriaceae</taxon>
        <taxon>Microvirga</taxon>
    </lineage>
</organism>
<name>A0A7W4YVJ3_9HYPH</name>
<proteinExistence type="predicted"/>
<sequence length="253" mass="27487">MCSYKPMKKTLIVLGASIVTHGMMFSGAEARLVRYEINGKQYSYSTNNRAQTAEARRRIEAAKAAEAAKAKAEAEKARNPLAAAFSSATQKEAKDAEQRLQQILSGPAEYMAVSQPVRGSDRKPQEKQPDLVAAKAPQKPITVVRAPARPILASAVTKSLVIAEPVAPERRTNVRSVSFDMQTGIKTTIMTNGDIEEEPFDSSALAFLTPKPEKGHSLMAFVNQLRKVAPEEATGSIQTTLADPEDASLIRHR</sequence>
<evidence type="ECO:0000313" key="2">
    <source>
        <dbReference type="Proteomes" id="UP000532010"/>
    </source>
</evidence>